<dbReference type="GO" id="GO:0000981">
    <property type="term" value="F:DNA-binding transcription factor activity, RNA polymerase II-specific"/>
    <property type="evidence" value="ECO:0007669"/>
    <property type="project" value="InterPro"/>
</dbReference>
<dbReference type="Gene3D" id="4.10.240.10">
    <property type="entry name" value="Zn(2)-C6 fungal-type DNA-binding domain"/>
    <property type="match status" value="1"/>
</dbReference>
<protein>
    <recommendedName>
        <fullName evidence="5">Zn(2)-C6 fungal-type domain-containing protein</fullName>
    </recommendedName>
</protein>
<dbReference type="PANTHER" id="PTHR47840">
    <property type="entry name" value="ZN(II)2CYS6 TRANSCRIPTION FACTOR (EUROFUNG)-RELATED"/>
    <property type="match status" value="1"/>
</dbReference>
<evidence type="ECO:0000256" key="4">
    <source>
        <dbReference type="SAM" id="MobiDB-lite"/>
    </source>
</evidence>
<evidence type="ECO:0000259" key="5">
    <source>
        <dbReference type="PROSITE" id="PS50048"/>
    </source>
</evidence>
<feature type="compositionally biased region" description="Polar residues" evidence="4">
    <location>
        <begin position="122"/>
        <end position="153"/>
    </location>
</feature>
<dbReference type="Proteomes" id="UP000717696">
    <property type="component" value="Unassembled WGS sequence"/>
</dbReference>
<keyword evidence="7" id="KW-1185">Reference proteome</keyword>
<dbReference type="GO" id="GO:0008270">
    <property type="term" value="F:zinc ion binding"/>
    <property type="evidence" value="ECO:0007669"/>
    <property type="project" value="InterPro"/>
</dbReference>
<sequence>MSSSSEAKARIQARRIRKGTHSCWECRRRKIRCQFSAPGDLVCTPCRNRGSLCRSQELADESEASELSMRHLARRLGRLEELMMTLAERSATGSSADPFAGIFTQESAGFSYAGMNEPEQPSPSRTSDPAPPQISTISSSLETPASVASGTTHKTTMDLAGGRAHAETLYKLFPSQSDVNAILEASSGPIFVTTLFHRQADVAKGISEPPEAIGAIPSPSSRPTLLAKRLLQLVICMQQLSPRFKGRLPSVRASMLRTMEEIVNDVDKFIAADRFVSTFEGLECLLLLGYWQQNAGNLRKAWLIFRQALSVGQLMGVNIAPESPPTTPFSSLYPPSPDMLWFRSVACDRYLSLLLGLPAGSHDTLFAAQSQTARDTPQEKLEKLHAVLTEKMIERNNSTQTHADRLTQQISRDLLAGQGLMGEEWWKLPLVDAEQSPRFQLETAGRIILQMNHHLLLILLHIPYLLGNPLLPHGQQGSKAICTNSSRHVLERFHIFRSLNDSAFACRHVDYFALVAAMTLLVSHAQRPEVSNDERIHRGADRALITAVKDRMKDLAYLNSDKVFEEFTDVIDRLLPLLNSPESESPNPHSEIPASVELRIPYFGTINIAASRVSRLLEQSQEMQRLETLIPPIERDTAITASAVSSQPVSDDMMESFVPIHFHPENQQSSFSAADITAGADAWALQGIDATYWALLQKEWDR</sequence>
<reference evidence="6" key="1">
    <citation type="journal article" date="2021" name="Nat. Commun.">
        <title>Genetic determinants of endophytism in the Arabidopsis root mycobiome.</title>
        <authorList>
            <person name="Mesny F."/>
            <person name="Miyauchi S."/>
            <person name="Thiergart T."/>
            <person name="Pickel B."/>
            <person name="Atanasova L."/>
            <person name="Karlsson M."/>
            <person name="Huettel B."/>
            <person name="Barry K.W."/>
            <person name="Haridas S."/>
            <person name="Chen C."/>
            <person name="Bauer D."/>
            <person name="Andreopoulos W."/>
            <person name="Pangilinan J."/>
            <person name="LaButti K."/>
            <person name="Riley R."/>
            <person name="Lipzen A."/>
            <person name="Clum A."/>
            <person name="Drula E."/>
            <person name="Henrissat B."/>
            <person name="Kohler A."/>
            <person name="Grigoriev I.V."/>
            <person name="Martin F.M."/>
            <person name="Hacquard S."/>
        </authorList>
    </citation>
    <scope>NUCLEOTIDE SEQUENCE</scope>
    <source>
        <strain evidence="6">MPI-CAGE-AT-0021</strain>
    </source>
</reference>
<feature type="region of interest" description="Disordered" evidence="4">
    <location>
        <begin position="112"/>
        <end position="153"/>
    </location>
</feature>
<organism evidence="6 7">
    <name type="scientific">Dactylonectria estremocensis</name>
    <dbReference type="NCBI Taxonomy" id="1079267"/>
    <lineage>
        <taxon>Eukaryota</taxon>
        <taxon>Fungi</taxon>
        <taxon>Dikarya</taxon>
        <taxon>Ascomycota</taxon>
        <taxon>Pezizomycotina</taxon>
        <taxon>Sordariomycetes</taxon>
        <taxon>Hypocreomycetidae</taxon>
        <taxon>Hypocreales</taxon>
        <taxon>Nectriaceae</taxon>
        <taxon>Dactylonectria</taxon>
    </lineage>
</organism>
<dbReference type="EMBL" id="JAGMUU010000024">
    <property type="protein sequence ID" value="KAH7125045.1"/>
    <property type="molecule type" value="Genomic_DNA"/>
</dbReference>
<dbReference type="InterPro" id="IPR001138">
    <property type="entry name" value="Zn2Cys6_DnaBD"/>
</dbReference>
<dbReference type="Pfam" id="PF00172">
    <property type="entry name" value="Zn_clus"/>
    <property type="match status" value="1"/>
</dbReference>
<dbReference type="SUPFAM" id="SSF57701">
    <property type="entry name" value="Zn2/Cys6 DNA-binding domain"/>
    <property type="match status" value="1"/>
</dbReference>
<keyword evidence="3" id="KW-0539">Nucleus</keyword>
<comment type="caution">
    <text evidence="6">The sequence shown here is derived from an EMBL/GenBank/DDBJ whole genome shotgun (WGS) entry which is preliminary data.</text>
</comment>
<keyword evidence="1" id="KW-0805">Transcription regulation</keyword>
<accession>A0A9P9IN00</accession>
<dbReference type="PROSITE" id="PS50048">
    <property type="entry name" value="ZN2_CY6_FUNGAL_2"/>
    <property type="match status" value="1"/>
</dbReference>
<evidence type="ECO:0000256" key="1">
    <source>
        <dbReference type="ARBA" id="ARBA00023015"/>
    </source>
</evidence>
<name>A0A9P9IN00_9HYPO</name>
<feature type="domain" description="Zn(2)-C6 fungal-type" evidence="5">
    <location>
        <begin position="22"/>
        <end position="55"/>
    </location>
</feature>
<dbReference type="OrthoDB" id="5392779at2759"/>
<dbReference type="PROSITE" id="PS00463">
    <property type="entry name" value="ZN2_CY6_FUNGAL_1"/>
    <property type="match status" value="1"/>
</dbReference>
<evidence type="ECO:0000256" key="3">
    <source>
        <dbReference type="ARBA" id="ARBA00023242"/>
    </source>
</evidence>
<dbReference type="CDD" id="cd00067">
    <property type="entry name" value="GAL4"/>
    <property type="match status" value="1"/>
</dbReference>
<evidence type="ECO:0000313" key="7">
    <source>
        <dbReference type="Proteomes" id="UP000717696"/>
    </source>
</evidence>
<evidence type="ECO:0000256" key="2">
    <source>
        <dbReference type="ARBA" id="ARBA00023163"/>
    </source>
</evidence>
<proteinExistence type="predicted"/>
<dbReference type="CDD" id="cd12148">
    <property type="entry name" value="fungal_TF_MHR"/>
    <property type="match status" value="1"/>
</dbReference>
<dbReference type="SMART" id="SM00066">
    <property type="entry name" value="GAL4"/>
    <property type="match status" value="1"/>
</dbReference>
<dbReference type="InterPro" id="IPR036864">
    <property type="entry name" value="Zn2-C6_fun-type_DNA-bd_sf"/>
</dbReference>
<evidence type="ECO:0000313" key="6">
    <source>
        <dbReference type="EMBL" id="KAH7125045.1"/>
    </source>
</evidence>
<gene>
    <name evidence="6" type="ORF">B0J13DRAFT_566139</name>
</gene>
<dbReference type="AlphaFoldDB" id="A0A9P9IN00"/>
<keyword evidence="2" id="KW-0804">Transcription</keyword>
<dbReference type="PANTHER" id="PTHR47840:SF1">
    <property type="entry name" value="ZN(II)2CYS6 TRANSCRIPTION FACTOR (EUROFUNG)"/>
    <property type="match status" value="1"/>
</dbReference>